<dbReference type="PANTHER" id="PTHR32089:SF114">
    <property type="entry name" value="METHYL-ACCEPTING CHEMOTAXIS PROTEIN MCPB"/>
    <property type="match status" value="1"/>
</dbReference>
<dbReference type="InterPro" id="IPR003660">
    <property type="entry name" value="HAMP_dom"/>
</dbReference>
<dbReference type="CDD" id="cd11386">
    <property type="entry name" value="MCP_signal"/>
    <property type="match status" value="1"/>
</dbReference>
<dbReference type="PROSITE" id="PS50111">
    <property type="entry name" value="CHEMOTAXIS_TRANSDUC_2"/>
    <property type="match status" value="1"/>
</dbReference>
<dbReference type="EMBL" id="SMAN01000024">
    <property type="protein sequence ID" value="TCT18084.1"/>
    <property type="molecule type" value="Genomic_DNA"/>
</dbReference>
<sequence length="584" mass="63882">MNMKKMNAHSIRTKLIVIGLILLIIPSVTIGMISYQSSKNGLDDLGATNLENSVKMAVKLIESLNMQVEEGAISLEEAQERAREMLLGKKQDDGTRKIEQSIDIGKNGYFFALDENGTTVLHPTDEGVDMWEAEDKKGNKFIQETVTTAKNGGGFTYYEWPLPSDPDSIEPKITYSEQDPNWGWIIAASTYMLDFNQKSNEIFYSTAITIGVALVAGLIVIWLFSNSMAKPISIVTNQMKEMANGNLGQEDLFIRTKDEVGELASAMNTMKNGLKQMIRNVSGASQQVSSQSEELTQSANEVTEGSEQIASTMEELSAGAETQANSATNLSEMMKDFLEKIEQSYEKGELISESSNEVVSMTQEGQALMNQSVEQMEKINQIVNDAVEKVKGLDQQTQDISKLVQVIEDIAEQTNLLALNAAIESARAGEHGKGFAVVADEVRKLAEQVSTSIGDITRIVSSIQTESKTVVDSLESGYNEVESGTKQIRLTGETFEKMNQSLTEVAASIQSISENLREVSDNSKEMNRSIEEVASVSEEAAAGVEQASASVQQTSSSMEDIANSAEELAKLAEQLNEQVKVFKL</sequence>
<dbReference type="CDD" id="cd06225">
    <property type="entry name" value="HAMP"/>
    <property type="match status" value="1"/>
</dbReference>
<gene>
    <name evidence="14" type="ORF">EDD68_12437</name>
</gene>
<evidence type="ECO:0000259" key="13">
    <source>
        <dbReference type="PROSITE" id="PS50885"/>
    </source>
</evidence>
<dbReference type="SUPFAM" id="SSF58104">
    <property type="entry name" value="Methyl-accepting chemotaxis protein (MCP) signaling domain"/>
    <property type="match status" value="1"/>
</dbReference>
<dbReference type="SMART" id="SM01049">
    <property type="entry name" value="Cache_2"/>
    <property type="match status" value="1"/>
</dbReference>
<dbReference type="Pfam" id="PF17200">
    <property type="entry name" value="sCache_2"/>
    <property type="match status" value="1"/>
</dbReference>
<keyword evidence="15" id="KW-1185">Reference proteome</keyword>
<accession>A0A4R3MW22</accession>
<evidence type="ECO:0000256" key="8">
    <source>
        <dbReference type="PROSITE-ProRule" id="PRU00284"/>
    </source>
</evidence>
<comment type="caution">
    <text evidence="14">The sequence shown here is derived from an EMBL/GenBank/DDBJ whole genome shotgun (WGS) entry which is preliminary data.</text>
</comment>
<dbReference type="Gene3D" id="3.30.450.20">
    <property type="entry name" value="PAS domain"/>
    <property type="match status" value="1"/>
</dbReference>
<comment type="similarity">
    <text evidence="7">Belongs to the methyl-accepting chemotaxis (MCP) protein family.</text>
</comment>
<feature type="compositionally biased region" description="Low complexity" evidence="10">
    <location>
        <begin position="283"/>
        <end position="298"/>
    </location>
</feature>
<dbReference type="PROSITE" id="PS50885">
    <property type="entry name" value="HAMP"/>
    <property type="match status" value="1"/>
</dbReference>
<dbReference type="GO" id="GO:0007165">
    <property type="term" value="P:signal transduction"/>
    <property type="evidence" value="ECO:0007669"/>
    <property type="project" value="UniProtKB-KW"/>
</dbReference>
<feature type="coiled-coil region" evidence="9">
    <location>
        <begin position="376"/>
        <end position="413"/>
    </location>
</feature>
<dbReference type="Pfam" id="PF00015">
    <property type="entry name" value="MCPsignal"/>
    <property type="match status" value="1"/>
</dbReference>
<comment type="subcellular location">
    <subcellularLocation>
        <location evidence="1">Cell membrane</location>
        <topology evidence="1">Multi-pass membrane protein</topology>
    </subcellularLocation>
</comment>
<name>A0A4R3MW22_9BACI</name>
<evidence type="ECO:0000313" key="15">
    <source>
        <dbReference type="Proteomes" id="UP000294650"/>
    </source>
</evidence>
<evidence type="ECO:0000256" key="5">
    <source>
        <dbReference type="ARBA" id="ARBA00023136"/>
    </source>
</evidence>
<evidence type="ECO:0000256" key="6">
    <source>
        <dbReference type="ARBA" id="ARBA00023224"/>
    </source>
</evidence>
<dbReference type="SMART" id="SM00283">
    <property type="entry name" value="MA"/>
    <property type="match status" value="1"/>
</dbReference>
<evidence type="ECO:0000256" key="7">
    <source>
        <dbReference type="ARBA" id="ARBA00029447"/>
    </source>
</evidence>
<dbReference type="RefSeq" id="WP_243646875.1">
    <property type="nucleotide sequence ID" value="NZ_SMAN01000024.1"/>
</dbReference>
<feature type="domain" description="Methyl-accepting transducer" evidence="12">
    <location>
        <begin position="298"/>
        <end position="548"/>
    </location>
</feature>
<feature type="compositionally biased region" description="Polar residues" evidence="10">
    <location>
        <begin position="299"/>
        <end position="309"/>
    </location>
</feature>
<dbReference type="Pfam" id="PF00672">
    <property type="entry name" value="HAMP"/>
    <property type="match status" value="1"/>
</dbReference>
<protein>
    <submittedName>
        <fullName evidence="14">Methyl-accepting chemotaxis protein</fullName>
    </submittedName>
</protein>
<evidence type="ECO:0000256" key="3">
    <source>
        <dbReference type="ARBA" id="ARBA00022692"/>
    </source>
</evidence>
<dbReference type="GO" id="GO:0005886">
    <property type="term" value="C:plasma membrane"/>
    <property type="evidence" value="ECO:0007669"/>
    <property type="project" value="UniProtKB-SubCell"/>
</dbReference>
<evidence type="ECO:0000256" key="1">
    <source>
        <dbReference type="ARBA" id="ARBA00004651"/>
    </source>
</evidence>
<feature type="region of interest" description="Disordered" evidence="10">
    <location>
        <begin position="283"/>
        <end position="309"/>
    </location>
</feature>
<keyword evidence="9" id="KW-0175">Coiled coil</keyword>
<proteinExistence type="inferred from homology"/>
<keyword evidence="3 11" id="KW-0812">Transmembrane</keyword>
<evidence type="ECO:0000256" key="4">
    <source>
        <dbReference type="ARBA" id="ARBA00022989"/>
    </source>
</evidence>
<keyword evidence="4 11" id="KW-1133">Transmembrane helix</keyword>
<dbReference type="PANTHER" id="PTHR32089">
    <property type="entry name" value="METHYL-ACCEPTING CHEMOTAXIS PROTEIN MCPB"/>
    <property type="match status" value="1"/>
</dbReference>
<feature type="transmembrane region" description="Helical" evidence="11">
    <location>
        <begin position="202"/>
        <end position="224"/>
    </location>
</feature>
<evidence type="ECO:0000259" key="12">
    <source>
        <dbReference type="PROSITE" id="PS50111"/>
    </source>
</evidence>
<keyword evidence="6 8" id="KW-0807">Transducer</keyword>
<dbReference type="Gene3D" id="1.10.287.950">
    <property type="entry name" value="Methyl-accepting chemotaxis protein"/>
    <property type="match status" value="1"/>
</dbReference>
<dbReference type="SMART" id="SM00304">
    <property type="entry name" value="HAMP"/>
    <property type="match status" value="1"/>
</dbReference>
<evidence type="ECO:0000256" key="9">
    <source>
        <dbReference type="SAM" id="Coils"/>
    </source>
</evidence>
<organism evidence="14 15">
    <name type="scientific">Melghiribacillus thermohalophilus</name>
    <dbReference type="NCBI Taxonomy" id="1324956"/>
    <lineage>
        <taxon>Bacteria</taxon>
        <taxon>Bacillati</taxon>
        <taxon>Bacillota</taxon>
        <taxon>Bacilli</taxon>
        <taxon>Bacillales</taxon>
        <taxon>Bacillaceae</taxon>
        <taxon>Melghiribacillus</taxon>
    </lineage>
</organism>
<dbReference type="InterPro" id="IPR033480">
    <property type="entry name" value="sCache_2"/>
</dbReference>
<feature type="domain" description="HAMP" evidence="13">
    <location>
        <begin position="226"/>
        <end position="279"/>
    </location>
</feature>
<evidence type="ECO:0000313" key="14">
    <source>
        <dbReference type="EMBL" id="TCT18084.1"/>
    </source>
</evidence>
<evidence type="ECO:0000256" key="2">
    <source>
        <dbReference type="ARBA" id="ARBA00022475"/>
    </source>
</evidence>
<dbReference type="InterPro" id="IPR004089">
    <property type="entry name" value="MCPsignal_dom"/>
</dbReference>
<dbReference type="Proteomes" id="UP000294650">
    <property type="component" value="Unassembled WGS sequence"/>
</dbReference>
<evidence type="ECO:0000256" key="10">
    <source>
        <dbReference type="SAM" id="MobiDB-lite"/>
    </source>
</evidence>
<keyword evidence="2" id="KW-1003">Cell membrane</keyword>
<reference evidence="14 15" key="1">
    <citation type="submission" date="2019-03" db="EMBL/GenBank/DDBJ databases">
        <title>Genomic Encyclopedia of Type Strains, Phase IV (KMG-IV): sequencing the most valuable type-strain genomes for metagenomic binning, comparative biology and taxonomic classification.</title>
        <authorList>
            <person name="Goeker M."/>
        </authorList>
    </citation>
    <scope>NUCLEOTIDE SEQUENCE [LARGE SCALE GENOMIC DNA]</scope>
    <source>
        <strain evidence="14 15">DSM 25894</strain>
    </source>
</reference>
<dbReference type="AlphaFoldDB" id="A0A4R3MW22"/>
<evidence type="ECO:0000256" key="11">
    <source>
        <dbReference type="SAM" id="Phobius"/>
    </source>
</evidence>
<keyword evidence="5 11" id="KW-0472">Membrane</keyword>